<proteinExistence type="predicted"/>
<dbReference type="Proteomes" id="UP001302666">
    <property type="component" value="Chromosome"/>
</dbReference>
<accession>A0ABZ0HKV2</accession>
<sequence>MDNSKPAPADYEVTQAREIGGVHRAVGETVTLTPLQAKYYLPPYGTGLKAVAAMGAAKSKTDAEKPATKGDKAEG</sequence>
<organism evidence="1 2">
    <name type="scientific">Tritonibacter scottomollicae</name>
    <name type="common">Epibacterium scottomollicae</name>
    <dbReference type="NCBI Taxonomy" id="483013"/>
    <lineage>
        <taxon>Bacteria</taxon>
        <taxon>Pseudomonadati</taxon>
        <taxon>Pseudomonadota</taxon>
        <taxon>Alphaproteobacteria</taxon>
        <taxon>Rhodobacterales</taxon>
        <taxon>Paracoccaceae</taxon>
        <taxon>Tritonibacter</taxon>
    </lineage>
</organism>
<keyword evidence="2" id="KW-1185">Reference proteome</keyword>
<dbReference type="EMBL" id="CP136704">
    <property type="protein sequence ID" value="WOI34774.1"/>
    <property type="molecule type" value="Genomic_DNA"/>
</dbReference>
<gene>
    <name evidence="1" type="ORF">R1T40_08620</name>
</gene>
<protein>
    <submittedName>
        <fullName evidence="1">Uncharacterized protein</fullName>
    </submittedName>
</protein>
<evidence type="ECO:0000313" key="1">
    <source>
        <dbReference type="EMBL" id="WOI34774.1"/>
    </source>
</evidence>
<evidence type="ECO:0000313" key="2">
    <source>
        <dbReference type="Proteomes" id="UP001302666"/>
    </source>
</evidence>
<name>A0ABZ0HKV2_TRISK</name>
<reference evidence="1 2" key="1">
    <citation type="submission" date="2023-10" db="EMBL/GenBank/DDBJ databases">
        <title>Eight complete genome sequences of bacteria isolated from laboratory stock of Giant Kelp gametophytes.</title>
        <authorList>
            <person name="Tolentino B."/>
            <person name="Nuzhdin S."/>
        </authorList>
    </citation>
    <scope>NUCLEOTIDE SEQUENCE [LARGE SCALE GENOMIC DNA]</scope>
    <source>
        <strain evidence="1 2">LC.270.F.C4</strain>
    </source>
</reference>
<dbReference type="RefSeq" id="WP_317386612.1">
    <property type="nucleotide sequence ID" value="NZ_CP136704.1"/>
</dbReference>